<feature type="transmembrane region" description="Helical" evidence="11">
    <location>
        <begin position="428"/>
        <end position="452"/>
    </location>
</feature>
<feature type="transmembrane region" description="Helical" evidence="11">
    <location>
        <begin position="950"/>
        <end position="971"/>
    </location>
</feature>
<dbReference type="GO" id="GO:0016020">
    <property type="term" value="C:membrane"/>
    <property type="evidence" value="ECO:0007669"/>
    <property type="project" value="InterPro"/>
</dbReference>
<keyword evidence="7 11" id="KW-1133">Transmembrane helix</keyword>
<evidence type="ECO:0000256" key="6">
    <source>
        <dbReference type="ARBA" id="ARBA00022967"/>
    </source>
</evidence>
<dbReference type="eggNOG" id="ENOG502QPJC">
    <property type="taxonomic scope" value="Eukaryota"/>
</dbReference>
<feature type="transmembrane region" description="Helical" evidence="11">
    <location>
        <begin position="237"/>
        <end position="258"/>
    </location>
</feature>
<protein>
    <recommendedName>
        <fullName evidence="2">H(+)-exporting diphosphatase</fullName>
        <ecNumber evidence="2">7.1.3.1</ecNumber>
    </recommendedName>
</protein>
<gene>
    <name evidence="12" type="ordered locus">TP04_0216</name>
</gene>
<dbReference type="KEGG" id="tpv:TP04_0216"/>
<evidence type="ECO:0000313" key="13">
    <source>
        <dbReference type="Proteomes" id="UP000001949"/>
    </source>
</evidence>
<keyword evidence="4 11" id="KW-0812">Transmembrane</keyword>
<sequence length="1087" mass="120817">MKASDIASLTCVSLFLTVAFAHVVKEFVLNLKARSKIDKNYVPDEKEKRSVKIYRLLLLHVGTNNIVLLCLIFGISFIIYGLTNDYLDGLCFFVGGLTSLITGLLAVLFCKGASSKLVDLSQIGIRQVYLRCLGNSSAISIFLIGLNVLSLFILTIVLFPRTTLGDAKILKLLTTISYFCFGTLFVTIFSRLSGGLFNNSYNILLESDKSNTIEEVSVDEVVENKLLGDMNNYLQNIYELVLEFVAILSTLICSYVMVMGRFEENGVLLAKSIKFLSYPFIILSFSLFVTAITITIFTYFMKNNTLKRVRNSYMYTVCSSLVATLALLPFFHMFFLPSEIDGVHYERYTVYGLVLLGFLVGVLMSLCNKYFLSNNNFMGKSISLSVISSLTGGIINSLSFSKLFTFIPTALVALILLLSLILTDFYGLIFVCAGSMCSLCLVLTGSIFYSLVFTSHRLTEGEDGGNEENPSDSLVLRNLKTSWSKVSDVTKPYLSTWCILLGLVLINHMSVKLEVVSPGYLNPFALTSLFLGCTFPILESGLILRISSSIANTKLRKTFKEVYNSLYPSNKRDKDDKGKGKGIKLSFWRSGKNNKKQDDKPESEDITKRNADVESPNGQVEESNNDELINVVISSDDDTKYKKFRGGFKKCLLVEAGVQEDSLLNAPITCDSSRSPLTDTLDSTYSNNSFHTANSTHEDAGDNAATVDLRKHCSRDYRILKNADIHYKMFHPKYHEKHFNLQKISTDEEVTVQNNSQNSESAQNNVEDSQNKQNNVEKSSDKVENAVEDVEKVENKQNLASMVEHKNDTGVPLETTVDLNKVMEGVRKSISSENSSCSSTYREYESSYPEKKVQPSQVHTAEVVNEESHDEADLEEVHYTGSFTSKNQEGEVVENEYHIDVNRNLLPPDVDISNTPRRPTPKSTDSCLLDLEAHFAQPKKESQLLTYKNVLISILLSILPFILAFGFPLLVGVSLGKNALVTLLLFSNISSSILVQVLSLCSMTLESSYNHISRTSSADSNSAVPAAQLLDSNGNVSKRLSKIVSSSIGPVLNALMMALPLFCIYTGSVYTSLSNHQGFPKWSKYTN</sequence>
<keyword evidence="9 11" id="KW-0472">Membrane</keyword>
<evidence type="ECO:0000256" key="2">
    <source>
        <dbReference type="ARBA" id="ARBA00013242"/>
    </source>
</evidence>
<feature type="transmembrane region" description="Helical" evidence="11">
    <location>
        <begin position="313"/>
        <end position="336"/>
    </location>
</feature>
<comment type="caution">
    <text evidence="12">The sequence shown here is derived from an EMBL/GenBank/DDBJ whole genome shotgun (WGS) entry which is preliminary data.</text>
</comment>
<evidence type="ECO:0000313" key="12">
    <source>
        <dbReference type="EMBL" id="EAN31568.1"/>
    </source>
</evidence>
<name>Q4N2X6_THEPA</name>
<feature type="transmembrane region" description="Helical" evidence="11">
    <location>
        <begin position="66"/>
        <end position="83"/>
    </location>
</feature>
<feature type="transmembrane region" description="Helical" evidence="11">
    <location>
        <begin position="278"/>
        <end position="301"/>
    </location>
</feature>
<dbReference type="InParanoid" id="Q4N2X6"/>
<evidence type="ECO:0000256" key="7">
    <source>
        <dbReference type="ARBA" id="ARBA00022989"/>
    </source>
</evidence>
<dbReference type="GeneID" id="3501104"/>
<evidence type="ECO:0000256" key="4">
    <source>
        <dbReference type="ARBA" id="ARBA00022692"/>
    </source>
</evidence>
<feature type="compositionally biased region" description="Polar residues" evidence="10">
    <location>
        <begin position="766"/>
        <end position="777"/>
    </location>
</feature>
<feature type="transmembrane region" description="Helical" evidence="11">
    <location>
        <begin position="348"/>
        <end position="371"/>
    </location>
</feature>
<dbReference type="EMBL" id="AAGK01000004">
    <property type="protein sequence ID" value="EAN31568.1"/>
    <property type="molecule type" value="Genomic_DNA"/>
</dbReference>
<feature type="region of interest" description="Disordered" evidence="10">
    <location>
        <begin position="591"/>
        <end position="626"/>
    </location>
</feature>
<dbReference type="EC" id="7.1.3.1" evidence="2"/>
<evidence type="ECO:0000256" key="5">
    <source>
        <dbReference type="ARBA" id="ARBA00022842"/>
    </source>
</evidence>
<feature type="transmembrane region" description="Helical" evidence="11">
    <location>
        <begin position="403"/>
        <end position="422"/>
    </location>
</feature>
<dbReference type="InterPro" id="IPR004131">
    <property type="entry name" value="PPase-energised_H-pump"/>
</dbReference>
<keyword evidence="6" id="KW-1278">Translocase</keyword>
<accession>Q4N2X6</accession>
<dbReference type="OMA" id="MFHPKYH"/>
<feature type="transmembrane region" description="Helical" evidence="11">
    <location>
        <begin position="523"/>
        <end position="546"/>
    </location>
</feature>
<keyword evidence="3" id="KW-0813">Transport</keyword>
<dbReference type="STRING" id="5875.Q4N2X6"/>
<organism evidence="12 13">
    <name type="scientific">Theileria parva</name>
    <name type="common">East coast fever infection agent</name>
    <dbReference type="NCBI Taxonomy" id="5875"/>
    <lineage>
        <taxon>Eukaryota</taxon>
        <taxon>Sar</taxon>
        <taxon>Alveolata</taxon>
        <taxon>Apicomplexa</taxon>
        <taxon>Aconoidasida</taxon>
        <taxon>Piroplasmida</taxon>
        <taxon>Theileriidae</taxon>
        <taxon>Theileria</taxon>
    </lineage>
</organism>
<keyword evidence="8" id="KW-0406">Ion transport</keyword>
<feature type="compositionally biased region" description="Basic and acidic residues" evidence="10">
    <location>
        <begin position="595"/>
        <end position="612"/>
    </location>
</feature>
<dbReference type="Proteomes" id="UP000001949">
    <property type="component" value="Unassembled WGS sequence"/>
</dbReference>
<dbReference type="RefSeq" id="XP_763851.1">
    <property type="nucleotide sequence ID" value="XM_758758.1"/>
</dbReference>
<evidence type="ECO:0000256" key="11">
    <source>
        <dbReference type="SAM" id="Phobius"/>
    </source>
</evidence>
<feature type="transmembrane region" description="Helical" evidence="11">
    <location>
        <begin position="138"/>
        <end position="160"/>
    </location>
</feature>
<evidence type="ECO:0000256" key="9">
    <source>
        <dbReference type="ARBA" id="ARBA00023136"/>
    </source>
</evidence>
<keyword evidence="5" id="KW-0460">Magnesium</keyword>
<feature type="region of interest" description="Disordered" evidence="10">
    <location>
        <begin position="750"/>
        <end position="784"/>
    </location>
</feature>
<evidence type="ECO:0000256" key="10">
    <source>
        <dbReference type="SAM" id="MobiDB-lite"/>
    </source>
</evidence>
<feature type="transmembrane region" description="Helical" evidence="11">
    <location>
        <begin position="493"/>
        <end position="511"/>
    </location>
</feature>
<comment type="subcellular location">
    <subcellularLocation>
        <location evidence="1">Endomembrane system</location>
        <topology evidence="1">Multi-pass membrane protein</topology>
    </subcellularLocation>
</comment>
<proteinExistence type="predicted"/>
<dbReference type="PANTHER" id="PTHR31998">
    <property type="entry name" value="K(+)-INSENSITIVE PYROPHOSPHATE-ENERGIZED PROTON PUMP"/>
    <property type="match status" value="1"/>
</dbReference>
<dbReference type="GO" id="GO:0004427">
    <property type="term" value="F:inorganic diphosphate phosphatase activity"/>
    <property type="evidence" value="ECO:0007669"/>
    <property type="project" value="InterPro"/>
</dbReference>
<feature type="transmembrane region" description="Helical" evidence="11">
    <location>
        <begin position="1048"/>
        <end position="1070"/>
    </location>
</feature>
<evidence type="ECO:0000256" key="1">
    <source>
        <dbReference type="ARBA" id="ARBA00004127"/>
    </source>
</evidence>
<reference evidence="12 13" key="1">
    <citation type="journal article" date="2005" name="Science">
        <title>Genome sequence of Theileria parva, a bovine pathogen that transforms lymphocytes.</title>
        <authorList>
            <person name="Gardner M.J."/>
            <person name="Bishop R."/>
            <person name="Shah T."/>
            <person name="de Villiers E.P."/>
            <person name="Carlton J.M."/>
            <person name="Hall N."/>
            <person name="Ren Q."/>
            <person name="Paulsen I.T."/>
            <person name="Pain A."/>
            <person name="Berriman M."/>
            <person name="Wilson R.J.M."/>
            <person name="Sato S."/>
            <person name="Ralph S.A."/>
            <person name="Mann D.J."/>
            <person name="Xiong Z."/>
            <person name="Shallom S.J."/>
            <person name="Weidman J."/>
            <person name="Jiang L."/>
            <person name="Lynn J."/>
            <person name="Weaver B."/>
            <person name="Shoaibi A."/>
            <person name="Domingo A.R."/>
            <person name="Wasawo D."/>
            <person name="Crabtree J."/>
            <person name="Wortman J.R."/>
            <person name="Haas B."/>
            <person name="Angiuoli S.V."/>
            <person name="Creasy T.H."/>
            <person name="Lu C."/>
            <person name="Suh B."/>
            <person name="Silva J.C."/>
            <person name="Utterback T.R."/>
            <person name="Feldblyum T.V."/>
            <person name="Pertea M."/>
            <person name="Allen J."/>
            <person name="Nierman W.C."/>
            <person name="Taracha E.L.N."/>
            <person name="Salzberg S.L."/>
            <person name="White O.R."/>
            <person name="Fitzhugh H.A."/>
            <person name="Morzaria S."/>
            <person name="Venter J.C."/>
            <person name="Fraser C.M."/>
            <person name="Nene V."/>
        </authorList>
    </citation>
    <scope>NUCLEOTIDE SEQUENCE [LARGE SCALE GENOMIC DNA]</scope>
    <source>
        <strain evidence="12 13">Muguga</strain>
    </source>
</reference>
<evidence type="ECO:0000256" key="3">
    <source>
        <dbReference type="ARBA" id="ARBA00022448"/>
    </source>
</evidence>
<dbReference type="GO" id="GO:0012505">
    <property type="term" value="C:endomembrane system"/>
    <property type="evidence" value="ECO:0007669"/>
    <property type="project" value="UniProtKB-SubCell"/>
</dbReference>
<dbReference type="GO" id="GO:0009678">
    <property type="term" value="F:diphosphate hydrolysis-driven proton transmembrane transporter activity"/>
    <property type="evidence" value="ECO:0007669"/>
    <property type="project" value="UniProtKB-EC"/>
</dbReference>
<dbReference type="VEuPathDB" id="PiroplasmaDB:TpMuguga_04g00216"/>
<keyword evidence="13" id="KW-1185">Reference proteome</keyword>
<feature type="transmembrane region" description="Helical" evidence="11">
    <location>
        <begin position="90"/>
        <end position="109"/>
    </location>
</feature>
<feature type="compositionally biased region" description="Low complexity" evidence="10">
    <location>
        <begin position="753"/>
        <end position="765"/>
    </location>
</feature>
<feature type="transmembrane region" description="Helical" evidence="11">
    <location>
        <begin position="983"/>
        <end position="1005"/>
    </location>
</feature>
<feature type="transmembrane region" description="Helical" evidence="11">
    <location>
        <begin position="172"/>
        <end position="192"/>
    </location>
</feature>
<dbReference type="Pfam" id="PF03030">
    <property type="entry name" value="H_PPase"/>
    <property type="match status" value="1"/>
</dbReference>
<dbReference type="AlphaFoldDB" id="Q4N2X6"/>
<evidence type="ECO:0000256" key="8">
    <source>
        <dbReference type="ARBA" id="ARBA00023065"/>
    </source>
</evidence>